<dbReference type="PANTHER" id="PTHR16166:SF93">
    <property type="entry name" value="INTERMEMBRANE LIPID TRANSFER PROTEIN VPS13"/>
    <property type="match status" value="1"/>
</dbReference>
<feature type="domain" description="Chorein N-terminal" evidence="5">
    <location>
        <begin position="3"/>
        <end position="299"/>
    </location>
</feature>
<keyword evidence="2" id="KW-0813">Transport</keyword>
<keyword evidence="4" id="KW-0175">Coiled coil</keyword>
<dbReference type="Pfam" id="PF25036">
    <property type="entry name" value="VPS13_VAB"/>
    <property type="match status" value="1"/>
</dbReference>
<comment type="caution">
    <text evidence="7">The sequence shown here is derived from an EMBL/GenBank/DDBJ whole genome shotgun (WGS) entry which is preliminary data.</text>
</comment>
<protein>
    <recommendedName>
        <fullName evidence="9">Vacuolar protein sorting-associated protein</fullName>
    </recommendedName>
</protein>
<proteinExistence type="inferred from homology"/>
<dbReference type="EMBL" id="MPUH01000025">
    <property type="protein sequence ID" value="OMJ94539.1"/>
    <property type="molecule type" value="Genomic_DNA"/>
</dbReference>
<feature type="domain" description="Vacuolar protein sorting-associated protein 13 VPS13 adaptor binding" evidence="6">
    <location>
        <begin position="1394"/>
        <end position="1752"/>
    </location>
</feature>
<comment type="similarity">
    <text evidence="1">Belongs to the VPS13 family.</text>
</comment>
<organism evidence="7 8">
    <name type="scientific">Stentor coeruleus</name>
    <dbReference type="NCBI Taxonomy" id="5963"/>
    <lineage>
        <taxon>Eukaryota</taxon>
        <taxon>Sar</taxon>
        <taxon>Alveolata</taxon>
        <taxon>Ciliophora</taxon>
        <taxon>Postciliodesmatophora</taxon>
        <taxon>Heterotrichea</taxon>
        <taxon>Heterotrichida</taxon>
        <taxon>Stentoridae</taxon>
        <taxon>Stentor</taxon>
    </lineage>
</organism>
<dbReference type="InterPro" id="IPR026847">
    <property type="entry name" value="VPS13"/>
</dbReference>
<evidence type="ECO:0008006" key="9">
    <source>
        <dbReference type="Google" id="ProtNLM"/>
    </source>
</evidence>
<reference evidence="7 8" key="1">
    <citation type="submission" date="2016-11" db="EMBL/GenBank/DDBJ databases">
        <title>The macronuclear genome of Stentor coeruleus: a giant cell with tiny introns.</title>
        <authorList>
            <person name="Slabodnick M."/>
            <person name="Ruby J.G."/>
            <person name="Reiff S.B."/>
            <person name="Swart E.C."/>
            <person name="Gosai S."/>
            <person name="Prabakaran S."/>
            <person name="Witkowska E."/>
            <person name="Larue G.E."/>
            <person name="Fisher S."/>
            <person name="Freeman R.M."/>
            <person name="Gunawardena J."/>
            <person name="Chu W."/>
            <person name="Stover N.A."/>
            <person name="Gregory B.D."/>
            <person name="Nowacki M."/>
            <person name="Derisi J."/>
            <person name="Roy S.W."/>
            <person name="Marshall W.F."/>
            <person name="Sood P."/>
        </authorList>
    </citation>
    <scope>NUCLEOTIDE SEQUENCE [LARGE SCALE GENOMIC DNA]</scope>
    <source>
        <strain evidence="7">WM001</strain>
    </source>
</reference>
<dbReference type="InterPro" id="IPR026854">
    <property type="entry name" value="VPS13_N"/>
</dbReference>
<dbReference type="GO" id="GO:0006869">
    <property type="term" value="P:lipid transport"/>
    <property type="evidence" value="ECO:0007669"/>
    <property type="project" value="UniProtKB-KW"/>
</dbReference>
<dbReference type="GO" id="GO:0045053">
    <property type="term" value="P:protein retention in Golgi apparatus"/>
    <property type="evidence" value="ECO:0007669"/>
    <property type="project" value="TreeGrafter"/>
</dbReference>
<dbReference type="Pfam" id="PF12624">
    <property type="entry name" value="VPS13_N"/>
    <property type="match status" value="1"/>
</dbReference>
<dbReference type="GO" id="GO:0006623">
    <property type="term" value="P:protein targeting to vacuole"/>
    <property type="evidence" value="ECO:0007669"/>
    <property type="project" value="TreeGrafter"/>
</dbReference>
<gene>
    <name evidence="7" type="ORF">SteCoe_2326</name>
</gene>
<name>A0A1R2CZV2_9CILI</name>
<feature type="coiled-coil region" evidence="4">
    <location>
        <begin position="417"/>
        <end position="444"/>
    </location>
</feature>
<dbReference type="PANTHER" id="PTHR16166">
    <property type="entry name" value="VACUOLAR PROTEIN SORTING-ASSOCIATED PROTEIN VPS13"/>
    <property type="match status" value="1"/>
</dbReference>
<evidence type="ECO:0000259" key="6">
    <source>
        <dbReference type="Pfam" id="PF25036"/>
    </source>
</evidence>
<evidence type="ECO:0000256" key="3">
    <source>
        <dbReference type="ARBA" id="ARBA00023055"/>
    </source>
</evidence>
<accession>A0A1R2CZV2</accession>
<keyword evidence="3" id="KW-0445">Lipid transport</keyword>
<dbReference type="Proteomes" id="UP000187209">
    <property type="component" value="Unassembled WGS sequence"/>
</dbReference>
<evidence type="ECO:0000256" key="2">
    <source>
        <dbReference type="ARBA" id="ARBA00022448"/>
    </source>
</evidence>
<evidence type="ECO:0000256" key="4">
    <source>
        <dbReference type="SAM" id="Coils"/>
    </source>
</evidence>
<evidence type="ECO:0000313" key="8">
    <source>
        <dbReference type="Proteomes" id="UP000187209"/>
    </source>
</evidence>
<sequence length="2396" mass="272137">MNSAVANVLNKVLGDFVVNLNPEQLKLSVFKGKIALNNLELKKSALEKLGLPFKVQQGFIGHIEVNIPWTSLSSSPLVIKISDILALISPRPAETWNEEEEKQSIKNSVLESLTNFEAINHPELQVSDEPGMVEKLVQLIVDNVQVEIKRVYIRFEDKCTSKIPYAIGIKLGQVSAETCNDSWTPMFVKDSLKCFKKVKVEDFSLFLDYDTQSVLCLNNSKINRSEGFMNTVKNDFAGKIQHKYILCPLTFEIKAVINKDKQTNEPQILLKIENEGNLGFEVHMDQISFVMKLLDFLSLYDGFRAGIIKSLQLTEMSEKMKIDYKKLYLQWREVGIKYPDSIPAQKLKKDLEVLETMVIVDSIKATRSIAIKEQKLAKVIESKHQEIETIAKEEEGTMNKLFGFFSSKSEREKRQEEHKKTIKIQKIKEEISKIEEEKKAVNVSKPQANVEVTTIFQLELHINTISLTLFDKIELLSLKFFDFFFKLISKTNATLIQLSLNKFTLKDHKNSNDIFPFILNSKPFDFKFGDNELVFNAQGMDVVLNLTRILQLIDAIMLRISEQVDIEHFISNATNKTSEYISSGKDYLKDIVKSGGGKGLFMNVNIKAPVVLLPDHTNTHFLLLDFGRIIMKTISDKGKHDTFDNYIFRLSDLRILTIWQLISLTQWANFDTLLSPSLITLGLKIYNRPDKEKPGFKLLADFNDSIWKISTKQVELIFDIIDTLSPPEENKEQPIQEVPQKELEESKSIKDNIKAFGEIVPWKITVKSRKFDFEMFSDTEKIVQLLLVSFEMKSSIDKKSRFIGVFCMQDLSITDLRNGIFPIVLKKSDKVRAQKKNKKHFRMILDMNPYEDLLDISLALNESDIFFNMDFVNGFLKYLDEILAKIPASPNVQKTPVTFAYSHMKSAYSIRLVGINIFIPLNSQNPDTNYMNVSTSAMVIYSTLLQTKKTYDYLWRECSREILRSDEEASVTLSHLIIFLSNPNENSNFKHIIDPSRIGVTYSSLMIPEKYEQRVDVRLESLCFFISFHDIWAILKVVDLIKFAPSEAPAPVSPPRQPKFICNIDGDSLQIKLLDDTSAKLTSLLQLQLSNVYGLIVFHEDTSNMEFSTLIVGTCFNNQLAAWEPFLEDWKCELSITQDSKNEPQVISLKSSEYLNLNVNSSILALAIAVPDKFAYAFTETSPIVSALESINTIKYQYKLINLLEKKINVSLNIAGNKESWSIAPGDHKEFSQSLIDKLFASSNPNYKTTCSAGLTQSPVSITVHMKGHGSTSGLVIEGVSTTTFALQTLTRNAYCIINVTSEDNLRKITIAPAYQICNNTDIDIEFMYKDNRFEVKSGNRSFLPMNYENDEAKLFIKSQEDEEVDSSKYITLGGNTFTMEVYNYDFNNEIMFKSLEINPALIIQNLLPGNLKIMHPDLGIICDLATGEKSIIKNINPAKGFPFEVILNTDQALFASEALTFDKDLHDIPLKYHPESCFKIESSSDDYRKNSEVDLSQHDRNFANENQISSLTWTLYAEYIIVNKTDWDLNFCKTELPKHSWRLFSEKKGKIKSVDRPSKWCKEFSLDTVSLSGALCVEMEDSDDVMNLGVSISLASGMLTKTKIVTIVPRYMISNFLKKTIFIRKYEGEKQYCVKYNEVVAFDPESEKPIIQISEDGVGWSGPFSIDTIEDFQVKYPKSIHKKVDPNKEKKNKKWKKGLFNYVRIMIYTKDEATIHISFLKPTDPEYIIVNETSEEITIVQKSFSDKPIVIAPNSTEVWTFDEFASGDKRIVLSTASSNRVYHIDKIKRCKNLGEYNVEVFVKGMTREMRITNETLTEEHKTNEDSNFKKVLKCTVNMPRIGLSVMDLKNIEQIYASLSDISLKYKVFEVPKRKNARTLTKIDIRLGAFQIDNMDRANQLYPVILFRHVLESELTDETPFFQLKYHMESKVCTKDQLPLEKIKWFEVSIQPIEVKIYEDTIYMLLSLKDITSSIPSSAIISSDFDCETPTLPFKLTEIQRKAYFEFIRICTAKLEFTFTKSMKPIKVSLNLGSGILRILGSIGGAFTNISQAPMKFNEVLITHGFQTTANLTSVLLKNYTRQAILQIYKILGSSDLLGNPLGLIDKLGTGVFEFVAEPAKGMLKGPKAFASGVGKGVRSLVGGVVSGSFGSVSKITGSLYNVVREVSGDEPELKRDNTKIGVFMYEGLKGGVMDVANGITGVFTKPYKGAKEQGAKGFLKGMGAGIFGFVSSPIKLVLKIGTTLTSGIAKGADLLAKGKVHRYGRVRFPRHISHKGLLEAYNFDISQAQQMMNEAKCFDRILFYTHFTEKNDVIIIVTSQLFWVLIDGEKEEKIELKTISYIEVFELDHEFRLELGGGRDNACIYSQTLGKLVTIYYFLASIIGEKPPRKIKAEN</sequence>
<dbReference type="InterPro" id="IPR009543">
    <property type="entry name" value="VPS13_VAB"/>
</dbReference>
<evidence type="ECO:0000313" key="7">
    <source>
        <dbReference type="EMBL" id="OMJ94539.1"/>
    </source>
</evidence>
<keyword evidence="8" id="KW-1185">Reference proteome</keyword>
<dbReference type="OrthoDB" id="286316at2759"/>
<evidence type="ECO:0000259" key="5">
    <source>
        <dbReference type="Pfam" id="PF12624"/>
    </source>
</evidence>
<evidence type="ECO:0000256" key="1">
    <source>
        <dbReference type="ARBA" id="ARBA00006545"/>
    </source>
</evidence>